<reference evidence="3 4" key="1">
    <citation type="submission" date="2018-10" db="EMBL/GenBank/DDBJ databases">
        <title>Sequencing the genomes of 1000 actinobacteria strains.</title>
        <authorList>
            <person name="Klenk H.-P."/>
        </authorList>
    </citation>
    <scope>NUCLEOTIDE SEQUENCE [LARGE SCALE GENOMIC DNA]</scope>
    <source>
        <strain evidence="3 4">DSM 43800</strain>
    </source>
</reference>
<feature type="region of interest" description="Disordered" evidence="1">
    <location>
        <begin position="38"/>
        <end position="61"/>
    </location>
</feature>
<dbReference type="SUPFAM" id="SSF55166">
    <property type="entry name" value="Hedgehog/DD-peptidase"/>
    <property type="match status" value="1"/>
</dbReference>
<sequence>MVRQWVRVFGDGGGRSGRRASAAVAGVLVVALSACGQGPSAGGSSGGAARPGEDGSIAENSSISPFDAEHVAIRKLDPDLVAAVRKAAEDARSTGVELRVTSGWRSKEYQQRLLDRAVTAYGSLEEARRLVSTPEKSAHVSGKAIDIGPTDAADWLGRNGAEYGLCQVYANEMWHFELLTSPGGECPEQRNDAAG</sequence>
<dbReference type="RefSeq" id="WP_121004328.1">
    <property type="nucleotide sequence ID" value="NZ_RBXO01000001.1"/>
</dbReference>
<dbReference type="InterPro" id="IPR052179">
    <property type="entry name" value="DD-CPase-like"/>
</dbReference>
<dbReference type="PANTHER" id="PTHR34385">
    <property type="entry name" value="D-ALANYL-D-ALANINE CARBOXYPEPTIDASE"/>
    <property type="match status" value="1"/>
</dbReference>
<proteinExistence type="predicted"/>
<dbReference type="EMBL" id="RBXO01000001">
    <property type="protein sequence ID" value="RKT53713.1"/>
    <property type="molecule type" value="Genomic_DNA"/>
</dbReference>
<accession>A0A495VYR7</accession>
<keyword evidence="3" id="KW-0645">Protease</keyword>
<dbReference type="Proteomes" id="UP000282084">
    <property type="component" value="Unassembled WGS sequence"/>
</dbReference>
<dbReference type="CDD" id="cd14846">
    <property type="entry name" value="Peptidase_M15_like"/>
    <property type="match status" value="1"/>
</dbReference>
<dbReference type="GO" id="GO:0006508">
    <property type="term" value="P:proteolysis"/>
    <property type="evidence" value="ECO:0007669"/>
    <property type="project" value="InterPro"/>
</dbReference>
<evidence type="ECO:0000259" key="2">
    <source>
        <dbReference type="Pfam" id="PF02557"/>
    </source>
</evidence>
<evidence type="ECO:0000313" key="4">
    <source>
        <dbReference type="Proteomes" id="UP000282084"/>
    </source>
</evidence>
<comment type="caution">
    <text evidence="3">The sequence shown here is derived from an EMBL/GenBank/DDBJ whole genome shotgun (WGS) entry which is preliminary data.</text>
</comment>
<keyword evidence="3" id="KW-0121">Carboxypeptidase</keyword>
<evidence type="ECO:0000313" key="3">
    <source>
        <dbReference type="EMBL" id="RKT53713.1"/>
    </source>
</evidence>
<dbReference type="GO" id="GO:0004180">
    <property type="term" value="F:carboxypeptidase activity"/>
    <property type="evidence" value="ECO:0007669"/>
    <property type="project" value="UniProtKB-KW"/>
</dbReference>
<keyword evidence="4" id="KW-1185">Reference proteome</keyword>
<dbReference type="PROSITE" id="PS51257">
    <property type="entry name" value="PROKAR_LIPOPROTEIN"/>
    <property type="match status" value="1"/>
</dbReference>
<evidence type="ECO:0000256" key="1">
    <source>
        <dbReference type="SAM" id="MobiDB-lite"/>
    </source>
</evidence>
<dbReference type="Pfam" id="PF02557">
    <property type="entry name" value="VanY"/>
    <property type="match status" value="1"/>
</dbReference>
<dbReference type="InterPro" id="IPR003709">
    <property type="entry name" value="VanY-like_core_dom"/>
</dbReference>
<dbReference type="OrthoDB" id="3293184at2"/>
<feature type="domain" description="D-alanyl-D-alanine carboxypeptidase-like core" evidence="2">
    <location>
        <begin position="75"/>
        <end position="171"/>
    </location>
</feature>
<dbReference type="Gene3D" id="3.30.1380.10">
    <property type="match status" value="1"/>
</dbReference>
<gene>
    <name evidence="3" type="ORF">C8E97_2292</name>
</gene>
<organism evidence="3 4">
    <name type="scientific">Saccharothrix australiensis</name>
    <dbReference type="NCBI Taxonomy" id="2072"/>
    <lineage>
        <taxon>Bacteria</taxon>
        <taxon>Bacillati</taxon>
        <taxon>Actinomycetota</taxon>
        <taxon>Actinomycetes</taxon>
        <taxon>Pseudonocardiales</taxon>
        <taxon>Pseudonocardiaceae</taxon>
        <taxon>Saccharothrix</taxon>
    </lineage>
</organism>
<dbReference type="PANTHER" id="PTHR34385:SF1">
    <property type="entry name" value="PEPTIDOGLYCAN L-ALANYL-D-GLUTAMATE ENDOPEPTIDASE CWLK"/>
    <property type="match status" value="1"/>
</dbReference>
<name>A0A495VYR7_9PSEU</name>
<dbReference type="SMR" id="A0A495VYR7"/>
<dbReference type="InterPro" id="IPR009045">
    <property type="entry name" value="Zn_M74/Hedgehog-like"/>
</dbReference>
<keyword evidence="3" id="KW-0378">Hydrolase</keyword>
<dbReference type="AlphaFoldDB" id="A0A495VYR7"/>
<protein>
    <submittedName>
        <fullName evidence="3">D-alanyl-D-alanine carboxypeptidase-like protein</fullName>
    </submittedName>
</protein>